<dbReference type="Pfam" id="PF12043">
    <property type="entry name" value="DUF3527"/>
    <property type="match status" value="2"/>
</dbReference>
<feature type="compositionally biased region" description="Polar residues" evidence="1">
    <location>
        <begin position="262"/>
        <end position="272"/>
    </location>
</feature>
<evidence type="ECO:0000256" key="1">
    <source>
        <dbReference type="SAM" id="MobiDB-lite"/>
    </source>
</evidence>
<feature type="compositionally biased region" description="Polar residues" evidence="1">
    <location>
        <begin position="420"/>
        <end position="432"/>
    </location>
</feature>
<accession>A0ABD1T6Q0</accession>
<feature type="compositionally biased region" description="Basic and acidic residues" evidence="1">
    <location>
        <begin position="467"/>
        <end position="483"/>
    </location>
</feature>
<feature type="region of interest" description="Disordered" evidence="1">
    <location>
        <begin position="253"/>
        <end position="292"/>
    </location>
</feature>
<feature type="compositionally biased region" description="Basic and acidic residues" evidence="1">
    <location>
        <begin position="1"/>
        <end position="13"/>
    </location>
</feature>
<sequence length="844" mass="94218">MDDHLDLGKELSGPKKSRIPNAHSSPQERQNTKLGYRLKFEKQEQCFDDFHPEIIKNVDSPLSKYKGFHQKQRAERKVRESEELVKYMSKLPSFLERGENIPEKAFNVGVLDWRLLEKWQLNQKEIIRGNEKHTPFSSNISPIYTKSEGKFQDCKADPIHLLKVQQSTVRTHKSFGQDTENRLKEQRSKELDLQRNSETRRLQQLESDSMASSSKGKMKVRHEAMTGREELEVRSHNVTDHYCTELNKTAVLFPKDGPENRFSASSDPPNSSKGDDQRSMDINGHSLAGESSVSVCRANVPREANKVDSWLDDSCSKDASIKLLSETNQTVSFPGNISFSPTRGKKLEDKNLGLMSKNVTKIKSSDQELNLKTGISAVGKVKNPSPTRRFSFDMGKMGRSPISKETSAIPHSGAKDFTVKSGSEVTSTSTCDKSNDTSRSRSSPLRRLLDPFLKPKAGISDHFGNSLERDSSTTDRAIKSSTRRGESPAFHFVNVKLDLKGCKMIDINNPNNEKTGSSTVQALLQVAVKNGLPLFTFAVDNNRDILAATVKTLSSRKNVNQWMYTFFSVQEMKKKNGHWINQGGKDRNHGYIPNVIAQMRVSDVFSSESFRQRPVIKSSTREFVLFSVGTRDVDHQTSDMLPIDELAAIIVKFPGKIDKQINRDAQPSGNSKDDEGNQYLVPSEDLLSTTVVLPGGDHGLPGKGEPSPLIKRWKSGGSCDCGGWDMGCKIQVLANHNQLSEKCSSSEGRFELFSQDEISEKKPVFSLSRFKDGIFSVEFNSSLKLLQAFSIGIAVFNSTKQDNLVGRKSCEETTLSENNVAKISNQEVSAKYASFPPLSPVGRV</sequence>
<evidence type="ECO:0000313" key="3">
    <source>
        <dbReference type="Proteomes" id="UP001604277"/>
    </source>
</evidence>
<reference evidence="3" key="1">
    <citation type="submission" date="2024-07" db="EMBL/GenBank/DDBJ databases">
        <title>Two chromosome-level genome assemblies of Korean endemic species Abeliophyllum distichum and Forsythia ovata (Oleaceae).</title>
        <authorList>
            <person name="Jang H."/>
        </authorList>
    </citation>
    <scope>NUCLEOTIDE SEQUENCE [LARGE SCALE GENOMIC DNA]</scope>
</reference>
<feature type="region of interest" description="Disordered" evidence="1">
    <location>
        <begin position="1"/>
        <end position="33"/>
    </location>
</feature>
<evidence type="ECO:0000313" key="2">
    <source>
        <dbReference type="EMBL" id="KAL2508407.1"/>
    </source>
</evidence>
<feature type="compositionally biased region" description="Basic and acidic residues" evidence="1">
    <location>
        <begin position="179"/>
        <end position="203"/>
    </location>
</feature>
<dbReference type="PANTHER" id="PTHR31390">
    <property type="entry name" value="EXPRESSED PROTEIN"/>
    <property type="match status" value="1"/>
</dbReference>
<protein>
    <submittedName>
        <fullName evidence="2">Uncharacterized protein</fullName>
    </submittedName>
</protein>
<dbReference type="Proteomes" id="UP001604277">
    <property type="component" value="Unassembled WGS sequence"/>
</dbReference>
<proteinExistence type="predicted"/>
<dbReference type="InterPro" id="IPR021916">
    <property type="entry name" value="DUF3527"/>
</dbReference>
<dbReference type="EMBL" id="JBFOLJ010000009">
    <property type="protein sequence ID" value="KAL2508407.1"/>
    <property type="molecule type" value="Genomic_DNA"/>
</dbReference>
<organism evidence="2 3">
    <name type="scientific">Forsythia ovata</name>
    <dbReference type="NCBI Taxonomy" id="205694"/>
    <lineage>
        <taxon>Eukaryota</taxon>
        <taxon>Viridiplantae</taxon>
        <taxon>Streptophyta</taxon>
        <taxon>Embryophyta</taxon>
        <taxon>Tracheophyta</taxon>
        <taxon>Spermatophyta</taxon>
        <taxon>Magnoliopsida</taxon>
        <taxon>eudicotyledons</taxon>
        <taxon>Gunneridae</taxon>
        <taxon>Pentapetalae</taxon>
        <taxon>asterids</taxon>
        <taxon>lamiids</taxon>
        <taxon>Lamiales</taxon>
        <taxon>Oleaceae</taxon>
        <taxon>Forsythieae</taxon>
        <taxon>Forsythia</taxon>
    </lineage>
</organism>
<keyword evidence="3" id="KW-1185">Reference proteome</keyword>
<dbReference type="AlphaFoldDB" id="A0ABD1T6Q0"/>
<name>A0ABD1T6Q0_9LAMI</name>
<feature type="compositionally biased region" description="Polar residues" evidence="1">
    <location>
        <begin position="204"/>
        <end position="215"/>
    </location>
</feature>
<feature type="compositionally biased region" description="Polar residues" evidence="1">
    <location>
        <begin position="167"/>
        <end position="178"/>
    </location>
</feature>
<feature type="region of interest" description="Disordered" evidence="1">
    <location>
        <begin position="380"/>
        <end position="483"/>
    </location>
</feature>
<dbReference type="PANTHER" id="PTHR31390:SF4">
    <property type="entry name" value="DUF3527 DOMAIN-CONTAINING PROTEIN"/>
    <property type="match status" value="1"/>
</dbReference>
<gene>
    <name evidence="2" type="ORF">Fot_32054</name>
</gene>
<feature type="region of interest" description="Disordered" evidence="1">
    <location>
        <begin position="167"/>
        <end position="220"/>
    </location>
</feature>
<comment type="caution">
    <text evidence="2">The sequence shown here is derived from an EMBL/GenBank/DDBJ whole genome shotgun (WGS) entry which is preliminary data.</text>
</comment>
<feature type="compositionally biased region" description="Polar residues" evidence="1">
    <location>
        <begin position="22"/>
        <end position="33"/>
    </location>
</feature>